<keyword evidence="2" id="KW-0472">Membrane</keyword>
<name>A0A0G4HFS2_9ALVE</name>
<organism evidence="3">
    <name type="scientific">Chromera velia CCMP2878</name>
    <dbReference type="NCBI Taxonomy" id="1169474"/>
    <lineage>
        <taxon>Eukaryota</taxon>
        <taxon>Sar</taxon>
        <taxon>Alveolata</taxon>
        <taxon>Colpodellida</taxon>
        <taxon>Chromeraceae</taxon>
        <taxon>Chromera</taxon>
    </lineage>
</organism>
<feature type="compositionally biased region" description="Basic and acidic residues" evidence="1">
    <location>
        <begin position="254"/>
        <end position="298"/>
    </location>
</feature>
<feature type="region of interest" description="Disordered" evidence="1">
    <location>
        <begin position="380"/>
        <end position="447"/>
    </location>
</feature>
<dbReference type="VEuPathDB" id="CryptoDB:Cvel_992"/>
<dbReference type="AlphaFoldDB" id="A0A0G4HFS2"/>
<protein>
    <recommendedName>
        <fullName evidence="4">Transmembrane protein</fullName>
    </recommendedName>
</protein>
<sequence>MCSGTRKQVRKANVVPHQGDGDGDRMNERLQGESLTCVHTGDDGEQRHLRAEQKEAGMFGMDRDDLGHLVGLLLASLSVSVYLCVFALAYLLGSSDLSVPEKMHASFVCLILTVSPLLWLWRVSQQRMWGPKLLGGLMGFGMEEAELDSSSAEVQSGLQALREEGACAVEVEVSRETTPSEEENRAREREGREESEGEGKEKKTFHEYCEGERQPHEREEGQEEEEQQKESVGSKREKMAVEEMKGGAVKGKQTHREKEQEEIEGRREGGVERSEGQEEAKREENGSRDDAEERERRKASQNTEVTCTFDAHPRDNTQKIRRLEKSQIDFLWEKLAASGSFSSSSSSSARLLWDLNDLNCPNCSRSFALVPVPLRIPLHQSSSSSSSFSSSCSTASAPESERLPQIVPSEEPERNSEGDRLPADLSSEERHPPRHCQEKKGKDGMKTQSRIPLVLECKFCERVTVQPLN</sequence>
<feature type="compositionally biased region" description="Basic and acidic residues" evidence="1">
    <location>
        <begin position="182"/>
        <end position="219"/>
    </location>
</feature>
<feature type="region of interest" description="Disordered" evidence="1">
    <location>
        <begin position="1"/>
        <end position="26"/>
    </location>
</feature>
<feature type="compositionally biased region" description="Low complexity" evidence="1">
    <location>
        <begin position="381"/>
        <end position="396"/>
    </location>
</feature>
<keyword evidence="2" id="KW-0812">Transmembrane</keyword>
<keyword evidence="2" id="KW-1133">Transmembrane helix</keyword>
<feature type="transmembrane region" description="Helical" evidence="2">
    <location>
        <begin position="69"/>
        <end position="91"/>
    </location>
</feature>
<dbReference type="EMBL" id="CDMZ01002525">
    <property type="protein sequence ID" value="CEM42760.1"/>
    <property type="molecule type" value="Genomic_DNA"/>
</dbReference>
<feature type="transmembrane region" description="Helical" evidence="2">
    <location>
        <begin position="103"/>
        <end position="121"/>
    </location>
</feature>
<evidence type="ECO:0000256" key="2">
    <source>
        <dbReference type="SAM" id="Phobius"/>
    </source>
</evidence>
<evidence type="ECO:0000313" key="3">
    <source>
        <dbReference type="EMBL" id="CEM42760.1"/>
    </source>
</evidence>
<feature type="compositionally biased region" description="Basic and acidic residues" evidence="1">
    <location>
        <begin position="228"/>
        <end position="245"/>
    </location>
</feature>
<evidence type="ECO:0000256" key="1">
    <source>
        <dbReference type="SAM" id="MobiDB-lite"/>
    </source>
</evidence>
<accession>A0A0G4HFS2</accession>
<feature type="region of interest" description="Disordered" evidence="1">
    <location>
        <begin position="169"/>
        <end position="319"/>
    </location>
</feature>
<proteinExistence type="predicted"/>
<evidence type="ECO:0008006" key="4">
    <source>
        <dbReference type="Google" id="ProtNLM"/>
    </source>
</evidence>
<feature type="compositionally biased region" description="Basic and acidic residues" evidence="1">
    <location>
        <begin position="411"/>
        <end position="445"/>
    </location>
</feature>
<reference evidence="3" key="1">
    <citation type="submission" date="2014-11" db="EMBL/GenBank/DDBJ databases">
        <authorList>
            <person name="Otto D Thomas"/>
            <person name="Naeem Raeece"/>
        </authorList>
    </citation>
    <scope>NUCLEOTIDE SEQUENCE</scope>
</reference>
<gene>
    <name evidence="3" type="ORF">Cvel_992</name>
</gene>